<reference evidence="3" key="1">
    <citation type="journal article" date="2017" name="Genome Biol.">
        <title>Comparative genomics reveals high biological diversity and specific adaptations in the industrially and medically important fungal genus Aspergillus.</title>
        <authorList>
            <person name="de Vries R.P."/>
            <person name="Riley R."/>
            <person name="Wiebenga A."/>
            <person name="Aguilar-Osorio G."/>
            <person name="Amillis S."/>
            <person name="Uchima C.A."/>
            <person name="Anderluh G."/>
            <person name="Asadollahi M."/>
            <person name="Askin M."/>
            <person name="Barry K."/>
            <person name="Battaglia E."/>
            <person name="Bayram O."/>
            <person name="Benocci T."/>
            <person name="Braus-Stromeyer S.A."/>
            <person name="Caldana C."/>
            <person name="Canovas D."/>
            <person name="Cerqueira G.C."/>
            <person name="Chen F."/>
            <person name="Chen W."/>
            <person name="Choi C."/>
            <person name="Clum A."/>
            <person name="Dos Santos R.A."/>
            <person name="Damasio A.R."/>
            <person name="Diallinas G."/>
            <person name="Emri T."/>
            <person name="Fekete E."/>
            <person name="Flipphi M."/>
            <person name="Freyberg S."/>
            <person name="Gallo A."/>
            <person name="Gournas C."/>
            <person name="Habgood R."/>
            <person name="Hainaut M."/>
            <person name="Harispe M.L."/>
            <person name="Henrissat B."/>
            <person name="Hilden K.S."/>
            <person name="Hope R."/>
            <person name="Hossain A."/>
            <person name="Karabika E."/>
            <person name="Karaffa L."/>
            <person name="Karanyi Z."/>
            <person name="Krasevec N."/>
            <person name="Kuo A."/>
            <person name="Kusch H."/>
            <person name="LaButti K."/>
            <person name="Lagendijk E.L."/>
            <person name="Lapidus A."/>
            <person name="Levasseur A."/>
            <person name="Lindquist E."/>
            <person name="Lipzen A."/>
            <person name="Logrieco A.F."/>
            <person name="MacCabe A."/>
            <person name="Maekelae M.R."/>
            <person name="Malavazi I."/>
            <person name="Melin P."/>
            <person name="Meyer V."/>
            <person name="Mielnichuk N."/>
            <person name="Miskei M."/>
            <person name="Molnar A.P."/>
            <person name="Mule G."/>
            <person name="Ngan C.Y."/>
            <person name="Orejas M."/>
            <person name="Orosz E."/>
            <person name="Ouedraogo J.P."/>
            <person name="Overkamp K.M."/>
            <person name="Park H.-S."/>
            <person name="Perrone G."/>
            <person name="Piumi F."/>
            <person name="Punt P.J."/>
            <person name="Ram A.F."/>
            <person name="Ramon A."/>
            <person name="Rauscher S."/>
            <person name="Record E."/>
            <person name="Riano-Pachon D.M."/>
            <person name="Robert V."/>
            <person name="Roehrig J."/>
            <person name="Ruller R."/>
            <person name="Salamov A."/>
            <person name="Salih N.S."/>
            <person name="Samson R.A."/>
            <person name="Sandor E."/>
            <person name="Sanguinetti M."/>
            <person name="Schuetze T."/>
            <person name="Sepcic K."/>
            <person name="Shelest E."/>
            <person name="Sherlock G."/>
            <person name="Sophianopoulou V."/>
            <person name="Squina F.M."/>
            <person name="Sun H."/>
            <person name="Susca A."/>
            <person name="Todd R.B."/>
            <person name="Tsang A."/>
            <person name="Unkles S.E."/>
            <person name="van de Wiele N."/>
            <person name="van Rossen-Uffink D."/>
            <person name="Oliveira J.V."/>
            <person name="Vesth T.C."/>
            <person name="Visser J."/>
            <person name="Yu J.-H."/>
            <person name="Zhou M."/>
            <person name="Andersen M.R."/>
            <person name="Archer D.B."/>
            <person name="Baker S.E."/>
            <person name="Benoit I."/>
            <person name="Brakhage A.A."/>
            <person name="Braus G.H."/>
            <person name="Fischer R."/>
            <person name="Frisvad J.C."/>
            <person name="Goldman G.H."/>
            <person name="Houbraken J."/>
            <person name="Oakley B."/>
            <person name="Pocsi I."/>
            <person name="Scazzocchio C."/>
            <person name="Seiboth B."/>
            <person name="vanKuyk P.A."/>
            <person name="Wortman J."/>
            <person name="Dyer P.S."/>
            <person name="Grigoriev I.V."/>
        </authorList>
    </citation>
    <scope>NUCLEOTIDE SEQUENCE [LARGE SCALE GENOMIC DNA]</scope>
    <source>
        <strain evidence="3">ITEM 5010</strain>
    </source>
</reference>
<evidence type="ECO:0000313" key="3">
    <source>
        <dbReference type="Proteomes" id="UP000188318"/>
    </source>
</evidence>
<proteinExistence type="predicted"/>
<sequence length="281" mass="33382">MFDENNIAAFERSLWGSSATRLLVDLHPLLFPSAETQFIRGRRCLEHISDAYNDPWNKIQPNYEPLPQPSHTRGLLQSMFDSAQRWKLEIWPQRKSLYKARENLLFPYLIAEVIGQPERLENADQKVKYDVPIAVFGLVSLAQKARRMESLHRRILAFSLSHNHEIVSLHGYYLVIDGETFTYWRRLIKQFKIWTVETKWLCYRFVHNLDEYFLPRHIRRIMDMLEHIPEPPSIDFTEEYWLNNPPIDLIQCGLANTQLMEANRTWLAQTAGKDRNQRIME</sequence>
<protein>
    <recommendedName>
        <fullName evidence="1">DUF7924 domain-containing protein</fullName>
    </recommendedName>
</protein>
<dbReference type="VEuPathDB" id="FungiDB:ASPCADRAFT_179627"/>
<dbReference type="OrthoDB" id="5400850at2759"/>
<name>A0A1R3R6Q0_ASPC5</name>
<dbReference type="STRING" id="602072.A0A1R3R6Q0"/>
<feature type="domain" description="DUF7924" evidence="1">
    <location>
        <begin position="9"/>
        <end position="225"/>
    </location>
</feature>
<dbReference type="PANTHER" id="PTHR42470">
    <property type="entry name" value="VAST DOMAIN-CONTAINING PROTEIN"/>
    <property type="match status" value="1"/>
</dbReference>
<evidence type="ECO:0000313" key="2">
    <source>
        <dbReference type="EMBL" id="OOF90165.1"/>
    </source>
</evidence>
<dbReference type="InterPro" id="IPR057684">
    <property type="entry name" value="DUF7924"/>
</dbReference>
<gene>
    <name evidence="2" type="ORF">ASPCADRAFT_179627</name>
</gene>
<dbReference type="PANTHER" id="PTHR42470:SF2">
    <property type="match status" value="1"/>
</dbReference>
<dbReference type="OMA" id="QYERIAW"/>
<keyword evidence="3" id="KW-1185">Reference proteome</keyword>
<dbReference type="Proteomes" id="UP000188318">
    <property type="component" value="Unassembled WGS sequence"/>
</dbReference>
<dbReference type="Pfam" id="PF25545">
    <property type="entry name" value="DUF7924"/>
    <property type="match status" value="1"/>
</dbReference>
<organism evidence="2 3">
    <name type="scientific">Aspergillus carbonarius (strain ITEM 5010)</name>
    <dbReference type="NCBI Taxonomy" id="602072"/>
    <lineage>
        <taxon>Eukaryota</taxon>
        <taxon>Fungi</taxon>
        <taxon>Dikarya</taxon>
        <taxon>Ascomycota</taxon>
        <taxon>Pezizomycotina</taxon>
        <taxon>Eurotiomycetes</taxon>
        <taxon>Eurotiomycetidae</taxon>
        <taxon>Eurotiales</taxon>
        <taxon>Aspergillaceae</taxon>
        <taxon>Aspergillus</taxon>
        <taxon>Aspergillus subgen. Circumdati</taxon>
    </lineage>
</organism>
<evidence type="ECO:0000259" key="1">
    <source>
        <dbReference type="Pfam" id="PF25545"/>
    </source>
</evidence>
<dbReference type="EMBL" id="KV907576">
    <property type="protein sequence ID" value="OOF90165.1"/>
    <property type="molecule type" value="Genomic_DNA"/>
</dbReference>
<accession>A0A1R3R6Q0</accession>
<dbReference type="AlphaFoldDB" id="A0A1R3R6Q0"/>